<comment type="activity regulation">
    <text evidence="6">Negatively regulated by the anti-sigma-I factor RsgI.</text>
</comment>
<comment type="similarity">
    <text evidence="6">Belongs to the sigma-70 factor family. SigI subfamily.</text>
</comment>
<evidence type="ECO:0000256" key="6">
    <source>
        <dbReference type="HAMAP-Rule" id="MF_02064"/>
    </source>
</evidence>
<dbReference type="GO" id="GO:0016987">
    <property type="term" value="F:sigma factor activity"/>
    <property type="evidence" value="ECO:0007669"/>
    <property type="project" value="UniProtKB-UniRule"/>
</dbReference>
<dbReference type="NCBIfam" id="TIGR02895">
    <property type="entry name" value="spore_sigI"/>
    <property type="match status" value="1"/>
</dbReference>
<sequence>MLLSIMQGLFKTKPKQNMQELIKKAQAGDKEVLNDLLFAHTQFAKKTASFICKRPIEEQDEEFSIALNGCHEAINAYNPSENTSFQTFAHLIIKRRIIDFIRKETIRNKKELLFDTDNNASEDTHFLLKQHAVTTYSEEQFTLSRQDELLKYSDLLSNFKLSFDELTKAAPKHKDARKTAFQIAQIIAESEELYTLLMKTKKLPLKEMEALVEVSRKTLERQRKYIIAVVLLLNSDFVYIKDYVKGEII</sequence>
<comment type="function">
    <text evidence="6">Sigma factors are initiation factors that promote the attachment of RNA polymerase to specific initiation sites and are then released.</text>
</comment>
<feature type="DNA-binding region" description="H-T-H motif" evidence="6">
    <location>
        <begin position="205"/>
        <end position="224"/>
    </location>
</feature>
<evidence type="ECO:0000313" key="8">
    <source>
        <dbReference type="EMBL" id="SFQ78722.1"/>
    </source>
</evidence>
<dbReference type="STRING" id="126156.SAMN05421670_0362"/>
<evidence type="ECO:0000256" key="4">
    <source>
        <dbReference type="ARBA" id="ARBA00023125"/>
    </source>
</evidence>
<keyword evidence="5 6" id="KW-0804">Transcription</keyword>
<dbReference type="InterPro" id="IPR007627">
    <property type="entry name" value="RNA_pol_sigma70_r2"/>
</dbReference>
<evidence type="ECO:0000256" key="5">
    <source>
        <dbReference type="ARBA" id="ARBA00023163"/>
    </source>
</evidence>
<dbReference type="SUPFAM" id="SSF88946">
    <property type="entry name" value="Sigma2 domain of RNA polymerase sigma factors"/>
    <property type="match status" value="1"/>
</dbReference>
<dbReference type="PANTHER" id="PTHR30385:SF6">
    <property type="entry name" value="RNA POLYMERASE SIGMA FACTOR SIGI"/>
    <property type="match status" value="1"/>
</dbReference>
<organism evidence="8 9">
    <name type="scientific">Psychrobacillus psychrotolerans</name>
    <dbReference type="NCBI Taxonomy" id="126156"/>
    <lineage>
        <taxon>Bacteria</taxon>
        <taxon>Bacillati</taxon>
        <taxon>Bacillota</taxon>
        <taxon>Bacilli</taxon>
        <taxon>Bacillales</taxon>
        <taxon>Bacillaceae</taxon>
        <taxon>Psychrobacillus</taxon>
    </lineage>
</organism>
<gene>
    <name evidence="6" type="primary">sigI</name>
    <name evidence="8" type="ORF">SAMN05421670_0362</name>
</gene>
<accession>A0A1I6BCL8</accession>
<evidence type="ECO:0000256" key="3">
    <source>
        <dbReference type="ARBA" id="ARBA00023082"/>
    </source>
</evidence>
<dbReference type="Proteomes" id="UP000198734">
    <property type="component" value="Unassembled WGS sequence"/>
</dbReference>
<dbReference type="PANTHER" id="PTHR30385">
    <property type="entry name" value="SIGMA FACTOR F FLAGELLAR"/>
    <property type="match status" value="1"/>
</dbReference>
<dbReference type="Pfam" id="PF04542">
    <property type="entry name" value="Sigma70_r2"/>
    <property type="match status" value="1"/>
</dbReference>
<dbReference type="OrthoDB" id="3190733at2"/>
<dbReference type="InterPro" id="IPR013325">
    <property type="entry name" value="RNA_pol_sigma_r2"/>
</dbReference>
<keyword evidence="6" id="KW-0346">Stress response</keyword>
<protein>
    <recommendedName>
        <fullName evidence="6">RNA polymerase sigma factor SigI</fullName>
    </recommendedName>
</protein>
<dbReference type="PIRSF" id="PIRSF038953">
    <property type="entry name" value="SigI"/>
    <property type="match status" value="1"/>
</dbReference>
<dbReference type="GO" id="GO:0005737">
    <property type="term" value="C:cytoplasm"/>
    <property type="evidence" value="ECO:0007669"/>
    <property type="project" value="UniProtKB-SubCell"/>
</dbReference>
<evidence type="ECO:0000313" key="9">
    <source>
        <dbReference type="Proteomes" id="UP000198734"/>
    </source>
</evidence>
<dbReference type="InterPro" id="IPR014244">
    <property type="entry name" value="RNA_pol_sigma-I"/>
</dbReference>
<dbReference type="AlphaFoldDB" id="A0A1I6BCL8"/>
<dbReference type="Gene3D" id="1.10.1740.10">
    <property type="match status" value="1"/>
</dbReference>
<name>A0A1I6BCL8_9BACI</name>
<dbReference type="GO" id="GO:0003677">
    <property type="term" value="F:DNA binding"/>
    <property type="evidence" value="ECO:0007669"/>
    <property type="project" value="UniProtKB-UniRule"/>
</dbReference>
<keyword evidence="3 6" id="KW-0731">Sigma factor</keyword>
<keyword evidence="4 6" id="KW-0238">DNA-binding</keyword>
<keyword evidence="9" id="KW-1185">Reference proteome</keyword>
<feature type="short sequence motif" description="Polymerase core binding" evidence="6">
    <location>
        <begin position="61"/>
        <end position="74"/>
    </location>
</feature>
<dbReference type="HAMAP" id="MF_02064">
    <property type="entry name" value="Sigma70_SigI"/>
    <property type="match status" value="1"/>
</dbReference>
<comment type="subcellular location">
    <subcellularLocation>
        <location evidence="6">Cytoplasm</location>
    </subcellularLocation>
</comment>
<keyword evidence="1 6" id="KW-0963">Cytoplasm</keyword>
<dbReference type="GO" id="GO:0006352">
    <property type="term" value="P:DNA-templated transcription initiation"/>
    <property type="evidence" value="ECO:0007669"/>
    <property type="project" value="UniProtKB-UniRule"/>
</dbReference>
<proteinExistence type="inferred from homology"/>
<keyword evidence="2 6" id="KW-0805">Transcription regulation</keyword>
<feature type="domain" description="RNA polymerase sigma-70 region 2" evidence="7">
    <location>
        <begin position="40"/>
        <end position="104"/>
    </location>
</feature>
<evidence type="ECO:0000256" key="2">
    <source>
        <dbReference type="ARBA" id="ARBA00023015"/>
    </source>
</evidence>
<dbReference type="EMBL" id="FOXU01000014">
    <property type="protein sequence ID" value="SFQ78722.1"/>
    <property type="molecule type" value="Genomic_DNA"/>
</dbReference>
<dbReference type="RefSeq" id="WP_093538681.1">
    <property type="nucleotide sequence ID" value="NZ_FOXU01000014.1"/>
</dbReference>
<comment type="subunit">
    <text evidence="6">Interacts with RsgI.</text>
</comment>
<reference evidence="9" key="1">
    <citation type="submission" date="2016-10" db="EMBL/GenBank/DDBJ databases">
        <authorList>
            <person name="Varghese N."/>
            <person name="Submissions S."/>
        </authorList>
    </citation>
    <scope>NUCLEOTIDE SEQUENCE [LARGE SCALE GENOMIC DNA]</scope>
    <source>
        <strain evidence="9">DSM 11706</strain>
    </source>
</reference>
<evidence type="ECO:0000259" key="7">
    <source>
        <dbReference type="Pfam" id="PF04542"/>
    </source>
</evidence>
<evidence type="ECO:0000256" key="1">
    <source>
        <dbReference type="ARBA" id="ARBA00022490"/>
    </source>
</evidence>